<name>A0A1B0APX7_9MUSC</name>
<dbReference type="Proteomes" id="UP000092460">
    <property type="component" value="Unassembled WGS sequence"/>
</dbReference>
<dbReference type="AlphaFoldDB" id="A0A1B0APX7"/>
<keyword evidence="1" id="KW-0812">Transmembrane</keyword>
<evidence type="ECO:0000256" key="1">
    <source>
        <dbReference type="SAM" id="Phobius"/>
    </source>
</evidence>
<keyword evidence="1" id="KW-0472">Membrane</keyword>
<dbReference type="VEuPathDB" id="VectorBase:GPPI004294"/>
<keyword evidence="3" id="KW-1185">Reference proteome</keyword>
<dbReference type="EnsemblMetazoa" id="GPPI004294-RA">
    <property type="protein sequence ID" value="GPPI004294-PA"/>
    <property type="gene ID" value="GPPI004294"/>
</dbReference>
<feature type="transmembrane region" description="Helical" evidence="1">
    <location>
        <begin position="82"/>
        <end position="101"/>
    </location>
</feature>
<dbReference type="EMBL" id="JXJN01001600">
    <property type="status" value="NOT_ANNOTATED_CDS"/>
    <property type="molecule type" value="Genomic_DNA"/>
</dbReference>
<proteinExistence type="predicted"/>
<protein>
    <submittedName>
        <fullName evidence="2">Uncharacterized protein</fullName>
    </submittedName>
</protein>
<evidence type="ECO:0000313" key="2">
    <source>
        <dbReference type="EnsemblMetazoa" id="GPPI004294-PA"/>
    </source>
</evidence>
<reference evidence="3" key="1">
    <citation type="submission" date="2015-01" db="EMBL/GenBank/DDBJ databases">
        <authorList>
            <person name="Aksoy S."/>
            <person name="Warren W."/>
            <person name="Wilson R.K."/>
        </authorList>
    </citation>
    <scope>NUCLEOTIDE SEQUENCE [LARGE SCALE GENOMIC DNA]</scope>
    <source>
        <strain evidence="3">IAEA</strain>
    </source>
</reference>
<sequence>MYDGPSTSRDAVLIRQVEQLQEELDVLKRCKGQKVDSTESEVDKIVQINFNEIYTSKSLIDSRAKYKVLGCELSPKGKMVEYVSVLIFAARSLLTLFNIMLSATPNTSHKGDPSE</sequence>
<organism evidence="2 3">
    <name type="scientific">Glossina palpalis gambiensis</name>
    <dbReference type="NCBI Taxonomy" id="67801"/>
    <lineage>
        <taxon>Eukaryota</taxon>
        <taxon>Metazoa</taxon>
        <taxon>Ecdysozoa</taxon>
        <taxon>Arthropoda</taxon>
        <taxon>Hexapoda</taxon>
        <taxon>Insecta</taxon>
        <taxon>Pterygota</taxon>
        <taxon>Neoptera</taxon>
        <taxon>Endopterygota</taxon>
        <taxon>Diptera</taxon>
        <taxon>Brachycera</taxon>
        <taxon>Muscomorpha</taxon>
        <taxon>Hippoboscoidea</taxon>
        <taxon>Glossinidae</taxon>
        <taxon>Glossina</taxon>
    </lineage>
</organism>
<accession>A0A1B0APX7</accession>
<evidence type="ECO:0000313" key="3">
    <source>
        <dbReference type="Proteomes" id="UP000092460"/>
    </source>
</evidence>
<reference evidence="2" key="2">
    <citation type="submission" date="2020-05" db="UniProtKB">
        <authorList>
            <consortium name="EnsemblMetazoa"/>
        </authorList>
    </citation>
    <scope>IDENTIFICATION</scope>
    <source>
        <strain evidence="2">IAEA</strain>
    </source>
</reference>
<keyword evidence="1" id="KW-1133">Transmembrane helix</keyword>